<gene>
    <name evidence="2" type="ORF">ACFFGH_28560</name>
</gene>
<keyword evidence="3" id="KW-1185">Reference proteome</keyword>
<evidence type="ECO:0008006" key="4">
    <source>
        <dbReference type="Google" id="ProtNLM"/>
    </source>
</evidence>
<proteinExistence type="predicted"/>
<protein>
    <recommendedName>
        <fullName evidence="4">FUSC family protein</fullName>
    </recommendedName>
</protein>
<organism evidence="2 3">
    <name type="scientific">Lysobacter korlensis</name>
    <dbReference type="NCBI Taxonomy" id="553636"/>
    <lineage>
        <taxon>Bacteria</taxon>
        <taxon>Pseudomonadati</taxon>
        <taxon>Pseudomonadota</taxon>
        <taxon>Gammaproteobacteria</taxon>
        <taxon>Lysobacterales</taxon>
        <taxon>Lysobacteraceae</taxon>
        <taxon>Lysobacter</taxon>
    </lineage>
</organism>
<evidence type="ECO:0000313" key="2">
    <source>
        <dbReference type="EMBL" id="MFC0681803.1"/>
    </source>
</evidence>
<keyword evidence="1" id="KW-0472">Membrane</keyword>
<evidence type="ECO:0000313" key="3">
    <source>
        <dbReference type="Proteomes" id="UP001589896"/>
    </source>
</evidence>
<reference evidence="2 3" key="1">
    <citation type="submission" date="2024-09" db="EMBL/GenBank/DDBJ databases">
        <authorList>
            <person name="Sun Q."/>
            <person name="Mori K."/>
        </authorList>
    </citation>
    <scope>NUCLEOTIDE SEQUENCE [LARGE SCALE GENOMIC DNA]</scope>
    <source>
        <strain evidence="2 3">KCTC 23076</strain>
    </source>
</reference>
<feature type="transmembrane region" description="Helical" evidence="1">
    <location>
        <begin position="99"/>
        <end position="119"/>
    </location>
</feature>
<dbReference type="EMBL" id="JBHLTG010000009">
    <property type="protein sequence ID" value="MFC0681803.1"/>
    <property type="molecule type" value="Genomic_DNA"/>
</dbReference>
<dbReference type="RefSeq" id="WP_386675099.1">
    <property type="nucleotide sequence ID" value="NZ_JBHLTG010000009.1"/>
</dbReference>
<accession>A0ABV6S0Y7</accession>
<name>A0ABV6S0Y7_9GAMM</name>
<evidence type="ECO:0000256" key="1">
    <source>
        <dbReference type="SAM" id="Phobius"/>
    </source>
</evidence>
<keyword evidence="1" id="KW-0812">Transmembrane</keyword>
<feature type="transmembrane region" description="Helical" evidence="1">
    <location>
        <begin position="67"/>
        <end position="87"/>
    </location>
</feature>
<sequence length="120" mass="12473">MLVNEAGPRDWAPAEPVPSARAVSALSVAQVSYTTLTVSDRRRYAFAALVMGATALLVGFAPHVFHLNGWIVASTGLSAVLIGAVAMHHAPWLGSFGRIGATLGMTMGLAAATLMLLPFL</sequence>
<comment type="caution">
    <text evidence="2">The sequence shown here is derived from an EMBL/GenBank/DDBJ whole genome shotgun (WGS) entry which is preliminary data.</text>
</comment>
<dbReference type="Proteomes" id="UP001589896">
    <property type="component" value="Unassembled WGS sequence"/>
</dbReference>
<keyword evidence="1" id="KW-1133">Transmembrane helix</keyword>
<feature type="transmembrane region" description="Helical" evidence="1">
    <location>
        <begin position="44"/>
        <end position="61"/>
    </location>
</feature>